<dbReference type="CDD" id="cd07483">
    <property type="entry name" value="Peptidases_S8_Subtilisin_Novo-like"/>
    <property type="match status" value="1"/>
</dbReference>
<dbReference type="Pfam" id="PF00082">
    <property type="entry name" value="Peptidase_S8"/>
    <property type="match status" value="1"/>
</dbReference>
<dbReference type="PANTHER" id="PTHR43399">
    <property type="entry name" value="SUBTILISIN-RELATED"/>
    <property type="match status" value="1"/>
</dbReference>
<keyword evidence="4 5" id="KW-0720">Serine protease</keyword>
<dbReference type="InterPro" id="IPR051048">
    <property type="entry name" value="Peptidase_S8/S53_subtilisin"/>
</dbReference>
<feature type="active site" description="Charge relay system" evidence="5">
    <location>
        <position position="87"/>
    </location>
</feature>
<feature type="active site" description="Charge relay system" evidence="5">
    <location>
        <position position="459"/>
    </location>
</feature>
<dbReference type="PANTHER" id="PTHR43399:SF4">
    <property type="entry name" value="CELL WALL-ASSOCIATED PROTEASE"/>
    <property type="match status" value="1"/>
</dbReference>
<protein>
    <submittedName>
        <fullName evidence="9">Peptidase S8</fullName>
    </submittedName>
</protein>
<evidence type="ECO:0000256" key="1">
    <source>
        <dbReference type="ARBA" id="ARBA00011073"/>
    </source>
</evidence>
<dbReference type="InterPro" id="IPR034080">
    <property type="entry name" value="Protease_P7-like_dom"/>
</dbReference>
<dbReference type="InterPro" id="IPR017308">
    <property type="entry name" value="Pept_S8_subtilisin_bacteroid"/>
</dbReference>
<dbReference type="SUPFAM" id="SSF52743">
    <property type="entry name" value="Subtilisin-like"/>
    <property type="match status" value="1"/>
</dbReference>
<sequence>MKFRSLYLSAALALFLAGCSATKKITAEPIAIPASITAKTAPLSDTQEKRWSHLDLVKDTIPGMSVDRAYELLKDRKSTKIVVGVVDSGVDIEHPDLKPVIWTNTKEIAGNNIDDDKNGYIDDVHGWNFLGDAEHENLEFVRILKKGDDGSARYKKAKAEYDKEYREAMAEMQKIDGIANIDKIFQEKTGKKNYTVEDLKNLKVSDPRLEEAKQGFIGIFSSISKEEFDEEISGAKEHFENTLKYNLNQKFDGRSIVGDNPDDINDRKYGNNNVTGPVKDGAKHGTHVAGIIAQVRNNSLGGDGIASNNVEIMSVRAVPDGDEYDKDVALAIRYAVDNGAKVINGSFGKYYSTHSDWVYDAIKYAAQKDVLIVCAAGNESKDLDPAGSVAERYPNDDMNSATEISDNFLCVGAISYSYGPELIADFSNYGKTDVDVFGPGVRIYATTPNNKYEFLQGTSMASPNVAGVAALIRSYYPSLTASQVKHILMDSGLAINMDVALGGDPKDMRAFSELSRSGRIVNAYNAIILADKMSRK</sequence>
<feature type="signal peptide" evidence="7">
    <location>
        <begin position="1"/>
        <end position="23"/>
    </location>
</feature>
<accession>A0A2S1QVY8</accession>
<evidence type="ECO:0000313" key="10">
    <source>
        <dbReference type="Proteomes" id="UP000244929"/>
    </source>
</evidence>
<dbReference type="PROSITE" id="PS51257">
    <property type="entry name" value="PROKAR_LIPOPROTEIN"/>
    <property type="match status" value="1"/>
</dbReference>
<comment type="similarity">
    <text evidence="1 5 6">Belongs to the peptidase S8 family.</text>
</comment>
<dbReference type="OrthoDB" id="9798386at2"/>
<dbReference type="Proteomes" id="UP000244929">
    <property type="component" value="Chromosome"/>
</dbReference>
<dbReference type="PRINTS" id="PR00723">
    <property type="entry name" value="SUBTILISIN"/>
</dbReference>
<evidence type="ECO:0000256" key="5">
    <source>
        <dbReference type="PROSITE-ProRule" id="PRU01240"/>
    </source>
</evidence>
<evidence type="ECO:0000256" key="3">
    <source>
        <dbReference type="ARBA" id="ARBA00022801"/>
    </source>
</evidence>
<keyword evidence="7" id="KW-0732">Signal</keyword>
<organism evidence="9 10">
    <name type="scientific">Flavobacterium album</name>
    <dbReference type="NCBI Taxonomy" id="2175091"/>
    <lineage>
        <taxon>Bacteria</taxon>
        <taxon>Pseudomonadati</taxon>
        <taxon>Bacteroidota</taxon>
        <taxon>Flavobacteriia</taxon>
        <taxon>Flavobacteriales</taxon>
        <taxon>Flavobacteriaceae</taxon>
        <taxon>Flavobacterium</taxon>
    </lineage>
</organism>
<dbReference type="InterPro" id="IPR015500">
    <property type="entry name" value="Peptidase_S8_subtilisin-rel"/>
</dbReference>
<dbReference type="RefSeq" id="WP_108777097.1">
    <property type="nucleotide sequence ID" value="NZ_CP029186.1"/>
</dbReference>
<dbReference type="InterPro" id="IPR023827">
    <property type="entry name" value="Peptidase_S8_Asp-AS"/>
</dbReference>
<dbReference type="InterPro" id="IPR023828">
    <property type="entry name" value="Peptidase_S8_Ser-AS"/>
</dbReference>
<name>A0A2S1QVY8_9FLAO</name>
<dbReference type="InterPro" id="IPR036852">
    <property type="entry name" value="Peptidase_S8/S53_dom_sf"/>
</dbReference>
<evidence type="ECO:0000256" key="6">
    <source>
        <dbReference type="RuleBase" id="RU003355"/>
    </source>
</evidence>
<dbReference type="InterPro" id="IPR000209">
    <property type="entry name" value="Peptidase_S8/S53_dom"/>
</dbReference>
<evidence type="ECO:0000313" key="9">
    <source>
        <dbReference type="EMBL" id="AWH84391.1"/>
    </source>
</evidence>
<dbReference type="PROSITE" id="PS00136">
    <property type="entry name" value="SUBTILASE_ASP"/>
    <property type="match status" value="1"/>
</dbReference>
<gene>
    <name evidence="9" type="ORF">HYN59_04345</name>
</gene>
<evidence type="ECO:0000259" key="8">
    <source>
        <dbReference type="Pfam" id="PF00082"/>
    </source>
</evidence>
<dbReference type="PIRSF" id="PIRSF037892">
    <property type="entry name" value="Subtilisin_rel_SRU_0565"/>
    <property type="match status" value="1"/>
</dbReference>
<dbReference type="GO" id="GO:0006508">
    <property type="term" value="P:proteolysis"/>
    <property type="evidence" value="ECO:0007669"/>
    <property type="project" value="UniProtKB-KW"/>
</dbReference>
<dbReference type="PROSITE" id="PS00138">
    <property type="entry name" value="SUBTILASE_SER"/>
    <property type="match status" value="1"/>
</dbReference>
<feature type="chain" id="PRO_5015589757" evidence="7">
    <location>
        <begin position="24"/>
        <end position="536"/>
    </location>
</feature>
<keyword evidence="2 5" id="KW-0645">Protease</keyword>
<dbReference type="KEGG" id="falb:HYN59_04345"/>
<dbReference type="EMBL" id="CP029186">
    <property type="protein sequence ID" value="AWH84391.1"/>
    <property type="molecule type" value="Genomic_DNA"/>
</dbReference>
<feature type="active site" description="Charge relay system" evidence="5">
    <location>
        <position position="284"/>
    </location>
</feature>
<feature type="domain" description="Peptidase S8/S53" evidence="8">
    <location>
        <begin position="79"/>
        <end position="491"/>
    </location>
</feature>
<dbReference type="GO" id="GO:0004252">
    <property type="term" value="F:serine-type endopeptidase activity"/>
    <property type="evidence" value="ECO:0007669"/>
    <property type="project" value="UniProtKB-UniRule"/>
</dbReference>
<evidence type="ECO:0000256" key="7">
    <source>
        <dbReference type="SAM" id="SignalP"/>
    </source>
</evidence>
<reference evidence="9 10" key="1">
    <citation type="submission" date="2018-04" db="EMBL/GenBank/DDBJ databases">
        <title>Genome sequencing of Flavobacterium sp. HYN0059.</title>
        <authorList>
            <person name="Yi H."/>
            <person name="Baek C."/>
        </authorList>
    </citation>
    <scope>NUCLEOTIDE SEQUENCE [LARGE SCALE GENOMIC DNA]</scope>
    <source>
        <strain evidence="9 10">HYN0059</strain>
    </source>
</reference>
<evidence type="ECO:0000256" key="2">
    <source>
        <dbReference type="ARBA" id="ARBA00022670"/>
    </source>
</evidence>
<proteinExistence type="inferred from homology"/>
<dbReference type="Gene3D" id="3.40.50.200">
    <property type="entry name" value="Peptidase S8/S53 domain"/>
    <property type="match status" value="2"/>
</dbReference>
<evidence type="ECO:0000256" key="4">
    <source>
        <dbReference type="ARBA" id="ARBA00022825"/>
    </source>
</evidence>
<keyword evidence="10" id="KW-1185">Reference proteome</keyword>
<keyword evidence="3 5" id="KW-0378">Hydrolase</keyword>
<dbReference type="AlphaFoldDB" id="A0A2S1QVY8"/>
<dbReference type="PROSITE" id="PS51892">
    <property type="entry name" value="SUBTILASE"/>
    <property type="match status" value="1"/>
</dbReference>